<evidence type="ECO:0000313" key="3">
    <source>
        <dbReference type="Proteomes" id="UP000593571"/>
    </source>
</evidence>
<comment type="caution">
    <text evidence="2">The sequence shown here is derived from an EMBL/GenBank/DDBJ whole genome shotgun (WGS) entry which is preliminary data.</text>
</comment>
<dbReference type="Proteomes" id="UP000593571">
    <property type="component" value="Unassembled WGS sequence"/>
</dbReference>
<proteinExistence type="predicted"/>
<sequence length="134" mass="14475">MTALGGPAGGPRSSRLHPEPRRPSKTLRLLPPRTPSALCTGASGSGPGRPVFLRGGEGLGTQVTSLGKRRERPEDEAWMVRPQATSPARELCPGGGDRGSSPRLQVKTPGHHSCIWQSTPQTHRRMFKGQDWPR</sequence>
<gene>
    <name evidence="2" type="ORF">HJG63_009953</name>
</gene>
<evidence type="ECO:0000256" key="1">
    <source>
        <dbReference type="SAM" id="MobiDB-lite"/>
    </source>
</evidence>
<reference evidence="2 3" key="1">
    <citation type="journal article" date="2020" name="Nature">
        <title>Six reference-quality genomes reveal evolution of bat adaptations.</title>
        <authorList>
            <person name="Jebb D."/>
            <person name="Huang Z."/>
            <person name="Pippel M."/>
            <person name="Hughes G.M."/>
            <person name="Lavrichenko K."/>
            <person name="Devanna P."/>
            <person name="Winkler S."/>
            <person name="Jermiin L.S."/>
            <person name="Skirmuntt E.C."/>
            <person name="Katzourakis A."/>
            <person name="Burkitt-Gray L."/>
            <person name="Ray D.A."/>
            <person name="Sullivan K.A.M."/>
            <person name="Roscito J.G."/>
            <person name="Kirilenko B.M."/>
            <person name="Davalos L.M."/>
            <person name="Corthals A.P."/>
            <person name="Power M.L."/>
            <person name="Jones G."/>
            <person name="Ransome R.D."/>
            <person name="Dechmann D.K.N."/>
            <person name="Locatelli A.G."/>
            <person name="Puechmaille S.J."/>
            <person name="Fedrigo O."/>
            <person name="Jarvis E.D."/>
            <person name="Hiller M."/>
            <person name="Vernes S.C."/>
            <person name="Myers E.W."/>
            <person name="Teeling E.C."/>
        </authorList>
    </citation>
    <scope>NUCLEOTIDE SEQUENCE [LARGE SCALE GENOMIC DNA]</scope>
    <source>
        <strain evidence="2">MRouAeg1</strain>
        <tissue evidence="2">Muscle</tissue>
    </source>
</reference>
<evidence type="ECO:0000313" key="2">
    <source>
        <dbReference type="EMBL" id="KAF6395396.1"/>
    </source>
</evidence>
<keyword evidence="3" id="KW-1185">Reference proteome</keyword>
<organism evidence="2 3">
    <name type="scientific">Rousettus aegyptiacus</name>
    <name type="common">Egyptian fruit bat</name>
    <name type="synonym">Pteropus aegyptiacus</name>
    <dbReference type="NCBI Taxonomy" id="9407"/>
    <lineage>
        <taxon>Eukaryota</taxon>
        <taxon>Metazoa</taxon>
        <taxon>Chordata</taxon>
        <taxon>Craniata</taxon>
        <taxon>Vertebrata</taxon>
        <taxon>Euteleostomi</taxon>
        <taxon>Mammalia</taxon>
        <taxon>Eutheria</taxon>
        <taxon>Laurasiatheria</taxon>
        <taxon>Chiroptera</taxon>
        <taxon>Yinpterochiroptera</taxon>
        <taxon>Pteropodoidea</taxon>
        <taxon>Pteropodidae</taxon>
        <taxon>Rousettinae</taxon>
        <taxon>Rousettus</taxon>
    </lineage>
</organism>
<feature type="region of interest" description="Disordered" evidence="1">
    <location>
        <begin position="1"/>
        <end position="134"/>
    </location>
</feature>
<protein>
    <submittedName>
        <fullName evidence="2">Uncharacterized protein</fullName>
    </submittedName>
</protein>
<dbReference type="EMBL" id="JACASE010000018">
    <property type="protein sequence ID" value="KAF6395396.1"/>
    <property type="molecule type" value="Genomic_DNA"/>
</dbReference>
<dbReference type="AlphaFoldDB" id="A0A7J8BAB5"/>
<accession>A0A7J8BAB5</accession>
<name>A0A7J8BAB5_ROUAE</name>